<accession>A0A5K7X021</accession>
<dbReference type="Pfam" id="PF20629">
    <property type="entry name" value="GD_AH_C"/>
    <property type="match status" value="1"/>
</dbReference>
<dbReference type="GO" id="GO:0016787">
    <property type="term" value="F:hydrolase activity"/>
    <property type="evidence" value="ECO:0007669"/>
    <property type="project" value="UniProtKB-KW"/>
</dbReference>
<dbReference type="Pfam" id="PF04295">
    <property type="entry name" value="GD_AH_second"/>
    <property type="match status" value="1"/>
</dbReference>
<dbReference type="InterPro" id="IPR007392">
    <property type="entry name" value="GD_AH_second"/>
</dbReference>
<proteinExistence type="inferred from homology"/>
<name>A0A5K7X021_9BACL</name>
<reference evidence="4 5" key="1">
    <citation type="submission" date="2019-09" db="EMBL/GenBank/DDBJ databases">
        <title>Complete genome sequence of Sporolactobacillus terrae 70-3.</title>
        <authorList>
            <person name="Tanaka N."/>
            <person name="Shiwa Y."/>
            <person name="Fujita N."/>
            <person name="Tanasupawat S."/>
        </authorList>
    </citation>
    <scope>NUCLEOTIDE SEQUENCE [LARGE SCALE GENOMIC DNA]</scope>
    <source>
        <strain evidence="4 5">70-3</strain>
    </source>
</reference>
<dbReference type="PANTHER" id="PTHR30536:SF5">
    <property type="entry name" value="ALTRONATE DEHYDRATASE"/>
    <property type="match status" value="1"/>
</dbReference>
<dbReference type="GO" id="GO:0016829">
    <property type="term" value="F:lyase activity"/>
    <property type="evidence" value="ECO:0007669"/>
    <property type="project" value="UniProtKB-KW"/>
</dbReference>
<dbReference type="PANTHER" id="PTHR30536">
    <property type="entry name" value="ALTRONATE/GALACTARATE DEHYDRATASE"/>
    <property type="match status" value="1"/>
</dbReference>
<keyword evidence="4" id="KW-0378">Hydrolase</keyword>
<dbReference type="Pfam" id="PF08666">
    <property type="entry name" value="SAF"/>
    <property type="match status" value="1"/>
</dbReference>
<evidence type="ECO:0000259" key="3">
    <source>
        <dbReference type="SMART" id="SM00858"/>
    </source>
</evidence>
<evidence type="ECO:0000256" key="2">
    <source>
        <dbReference type="ARBA" id="ARBA00023239"/>
    </source>
</evidence>
<dbReference type="EMBL" id="AP021853">
    <property type="protein sequence ID" value="BBN97923.1"/>
    <property type="molecule type" value="Genomic_DNA"/>
</dbReference>
<evidence type="ECO:0000313" key="4">
    <source>
        <dbReference type="EMBL" id="BBN97923.1"/>
    </source>
</evidence>
<dbReference type="GO" id="GO:0019698">
    <property type="term" value="P:D-galacturonate catabolic process"/>
    <property type="evidence" value="ECO:0007669"/>
    <property type="project" value="TreeGrafter"/>
</dbReference>
<dbReference type="RefSeq" id="WP_139691712.1">
    <property type="nucleotide sequence ID" value="NZ_AP021853.1"/>
</dbReference>
<dbReference type="SMART" id="SM00858">
    <property type="entry name" value="SAF"/>
    <property type="match status" value="1"/>
</dbReference>
<dbReference type="CDD" id="cd11613">
    <property type="entry name" value="SAF_AH_GD"/>
    <property type="match status" value="1"/>
</dbReference>
<organism evidence="4 5">
    <name type="scientific">Sporolactobacillus terrae</name>
    <dbReference type="NCBI Taxonomy" id="269673"/>
    <lineage>
        <taxon>Bacteria</taxon>
        <taxon>Bacillati</taxon>
        <taxon>Bacillota</taxon>
        <taxon>Bacilli</taxon>
        <taxon>Bacillales</taxon>
        <taxon>Sporolactobacillaceae</taxon>
        <taxon>Sporolactobacillus</taxon>
    </lineage>
</organism>
<comment type="similarity">
    <text evidence="1">Belongs to the UxaA family.</text>
</comment>
<keyword evidence="2" id="KW-0456">Lyase</keyword>
<dbReference type="Proteomes" id="UP000326951">
    <property type="component" value="Chromosome"/>
</dbReference>
<evidence type="ECO:0000313" key="5">
    <source>
        <dbReference type="Proteomes" id="UP000326951"/>
    </source>
</evidence>
<dbReference type="InterPro" id="IPR052172">
    <property type="entry name" value="UxaA_altronate/galactarate_dh"/>
</dbReference>
<dbReference type="InterPro" id="IPR013974">
    <property type="entry name" value="SAF"/>
</dbReference>
<protein>
    <submittedName>
        <fullName evidence="4">Altronate hydrolase</fullName>
    </submittedName>
</protein>
<feature type="domain" description="SAF" evidence="3">
    <location>
        <begin position="11"/>
        <end position="82"/>
    </location>
</feature>
<evidence type="ECO:0000256" key="1">
    <source>
        <dbReference type="ARBA" id="ARBA00010986"/>
    </source>
</evidence>
<dbReference type="InterPro" id="IPR048332">
    <property type="entry name" value="GD_AH_C"/>
</dbReference>
<dbReference type="InterPro" id="IPR044144">
    <property type="entry name" value="SAF_UxaA/GarD"/>
</dbReference>
<gene>
    <name evidence="4" type="primary">uxaA</name>
    <name evidence="4" type="ORF">St703_06280</name>
</gene>
<dbReference type="Gene3D" id="2.30.130.110">
    <property type="match status" value="1"/>
</dbReference>
<sequence length="495" mass="54266">MKNATQLNPLDNVAVALRDLQKGEIIHVGKNEIAIKESVKRGHKIALKQIGPGEEIIKYGSPIGHATELINEGFWIHTHNVQTNLSGKIDYVYRRSLNPIVFPHDGRTFKGYKRKNGKVGIRNDLLIIPTVGCINSIGDLIAERFKKANSENGSFEHVIVLKHPYGCSQLGDDLKNTSQILVDAAVHPNAAGALIIGLGCENNQIDNMKAILGDYDHERIKFMSCQNTNDEVEEGYQLIEEINQSASQDRRIDIPLSELNIGLKCGGSDGFSGITSNPLLGKFSDFIISQGGSTVLTEVPEMFGAETMLMARAENEKIFNKIVQLINNFKDYFIAYHQPIYENPSPGNKAGGITTLEDKSLGCTQKSGTSAVVDVLNYGEKIKKKGLSLLNAPGNDMVSSSALASADCQMVLFSTGRGTPYGTYTPTLKVSSNTALYEKKASWIDFDAGQLLDRPLDEVLNDFIQRIIDTASGKSTKNEQNQFHELAIFKNGVTE</sequence>
<dbReference type="AlphaFoldDB" id="A0A5K7X021"/>